<evidence type="ECO:0000313" key="3">
    <source>
        <dbReference type="Proteomes" id="UP000238034"/>
    </source>
</evidence>
<reference evidence="2 3" key="1">
    <citation type="submission" date="2018-03" db="EMBL/GenBank/DDBJ databases">
        <title>Genomic Encyclopedia of Type Strains, Phase III (KMG-III): the genomes of soil and plant-associated and newly described type strains.</title>
        <authorList>
            <person name="Whitman W."/>
        </authorList>
    </citation>
    <scope>NUCLEOTIDE SEQUENCE [LARGE SCALE GENOMIC DNA]</scope>
    <source>
        <strain evidence="2 3">CGMCC 1.9313</strain>
    </source>
</reference>
<evidence type="ECO:0000313" key="2">
    <source>
        <dbReference type="EMBL" id="PRY53775.1"/>
    </source>
</evidence>
<dbReference type="OrthoDB" id="669738at2"/>
<feature type="chain" id="PRO_5015510504" description="PepSY-like beta-lactamase-inhibitor" evidence="1">
    <location>
        <begin position="21"/>
        <end position="164"/>
    </location>
</feature>
<dbReference type="EMBL" id="PVTH01000003">
    <property type="protein sequence ID" value="PRY53775.1"/>
    <property type="molecule type" value="Genomic_DNA"/>
</dbReference>
<feature type="signal peptide" evidence="1">
    <location>
        <begin position="1"/>
        <end position="20"/>
    </location>
</feature>
<protein>
    <recommendedName>
        <fullName evidence="4">PepSY-like beta-lactamase-inhibitor</fullName>
    </recommendedName>
</protein>
<dbReference type="RefSeq" id="WP_146133095.1">
    <property type="nucleotide sequence ID" value="NZ_PVTH01000003.1"/>
</dbReference>
<dbReference type="SUPFAM" id="SSF160574">
    <property type="entry name" value="BT0923-like"/>
    <property type="match status" value="1"/>
</dbReference>
<dbReference type="Gene3D" id="3.10.450.360">
    <property type="match status" value="1"/>
</dbReference>
<proteinExistence type="predicted"/>
<accession>A0A2T0U782</accession>
<organism evidence="2 3">
    <name type="scientific">Arcticibacter pallidicorallinus</name>
    <dbReference type="NCBI Taxonomy" id="1259464"/>
    <lineage>
        <taxon>Bacteria</taxon>
        <taxon>Pseudomonadati</taxon>
        <taxon>Bacteroidota</taxon>
        <taxon>Sphingobacteriia</taxon>
        <taxon>Sphingobacteriales</taxon>
        <taxon>Sphingobacteriaceae</taxon>
        <taxon>Arcticibacter</taxon>
    </lineage>
</organism>
<keyword evidence="3" id="KW-1185">Reference proteome</keyword>
<comment type="caution">
    <text evidence="2">The sequence shown here is derived from an EMBL/GenBank/DDBJ whole genome shotgun (WGS) entry which is preliminary data.</text>
</comment>
<sequence>MKKILFLACLITVLSAKSFAADKNDGKDAEVSYFAENNFLNKYFAAEDVKWVVTSNFQKAVFTLDGQAMSAFFDRNGEYIATTQYVTANKIPSVGKKRLVKLYGDYKVNEVVRYDFDGEPDAHLQMLTGKRYYNTVYFVNLKNDTENVLVKVTPDGDVSYVKSL</sequence>
<name>A0A2T0U782_9SPHI</name>
<evidence type="ECO:0000256" key="1">
    <source>
        <dbReference type="SAM" id="SignalP"/>
    </source>
</evidence>
<dbReference type="Proteomes" id="UP000238034">
    <property type="component" value="Unassembled WGS sequence"/>
</dbReference>
<keyword evidence="1" id="KW-0732">Signal</keyword>
<evidence type="ECO:0008006" key="4">
    <source>
        <dbReference type="Google" id="ProtNLM"/>
    </source>
</evidence>
<dbReference type="AlphaFoldDB" id="A0A2T0U782"/>
<gene>
    <name evidence="2" type="ORF">B0I27_103245</name>
</gene>